<accession>A0ABN2R6W1</accession>
<evidence type="ECO:0000313" key="3">
    <source>
        <dbReference type="Proteomes" id="UP001499933"/>
    </source>
</evidence>
<keyword evidence="2" id="KW-0378">Hydrolase</keyword>
<name>A0ABN2R6W1_9MICO</name>
<evidence type="ECO:0000313" key="2">
    <source>
        <dbReference type="EMBL" id="GAA1964416.1"/>
    </source>
</evidence>
<dbReference type="InterPro" id="IPR053152">
    <property type="entry name" value="Hydrolase_YcaC-like"/>
</dbReference>
<reference evidence="2 3" key="1">
    <citation type="journal article" date="2019" name="Int. J. Syst. Evol. Microbiol.">
        <title>The Global Catalogue of Microorganisms (GCM) 10K type strain sequencing project: providing services to taxonomists for standard genome sequencing and annotation.</title>
        <authorList>
            <consortium name="The Broad Institute Genomics Platform"/>
            <consortium name="The Broad Institute Genome Sequencing Center for Infectious Disease"/>
            <person name="Wu L."/>
            <person name="Ma J."/>
        </authorList>
    </citation>
    <scope>NUCLEOTIDE SEQUENCE [LARGE SCALE GENOMIC DNA]</scope>
    <source>
        <strain evidence="2 3">JCM 14901</strain>
    </source>
</reference>
<evidence type="ECO:0000259" key="1">
    <source>
        <dbReference type="Pfam" id="PF00857"/>
    </source>
</evidence>
<dbReference type="PANTHER" id="PTHR43559:SF1">
    <property type="entry name" value="HYDROLASE"/>
    <property type="match status" value="1"/>
</dbReference>
<proteinExistence type="predicted"/>
<dbReference type="SUPFAM" id="SSF52499">
    <property type="entry name" value="Isochorismatase-like hydrolases"/>
    <property type="match status" value="1"/>
</dbReference>
<feature type="domain" description="Isochorismatase-like" evidence="1">
    <location>
        <begin position="20"/>
        <end position="171"/>
    </location>
</feature>
<sequence>MTSEPRRDPLTDPLLTPENSALVVIDFQPTQVAAVHSMDAALMTKNVVTLARIATTFGLPIVLSTVNVAKGQPPTVAELKAVLAESAEIDRTQINAWEDIEFRAAVEATGRRQLVISALWTEACLAYPTLDALREGYEVFPVVDAIGGTSEEAHRAGLRRVEAAGAQPVSWVSVATELQRDWARRDTAVPIREIVVVDRLMKE</sequence>
<dbReference type="EMBL" id="BAAAOG010000006">
    <property type="protein sequence ID" value="GAA1964416.1"/>
    <property type="molecule type" value="Genomic_DNA"/>
</dbReference>
<dbReference type="GO" id="GO:0016787">
    <property type="term" value="F:hydrolase activity"/>
    <property type="evidence" value="ECO:0007669"/>
    <property type="project" value="UniProtKB-KW"/>
</dbReference>
<protein>
    <submittedName>
        <fullName evidence="2">Hydrolase</fullName>
    </submittedName>
</protein>
<dbReference type="InterPro" id="IPR000868">
    <property type="entry name" value="Isochorismatase-like_dom"/>
</dbReference>
<dbReference type="PANTHER" id="PTHR43559">
    <property type="entry name" value="HYDROLASE YCAC-RELATED"/>
    <property type="match status" value="1"/>
</dbReference>
<gene>
    <name evidence="2" type="ORF">GCM10009776_29050</name>
</gene>
<keyword evidence="3" id="KW-1185">Reference proteome</keyword>
<dbReference type="CDD" id="cd01012">
    <property type="entry name" value="YcaC_related"/>
    <property type="match status" value="1"/>
</dbReference>
<comment type="caution">
    <text evidence="2">The sequence shown here is derived from an EMBL/GenBank/DDBJ whole genome shotgun (WGS) entry which is preliminary data.</text>
</comment>
<dbReference type="Proteomes" id="UP001499933">
    <property type="component" value="Unassembled WGS sequence"/>
</dbReference>
<dbReference type="InterPro" id="IPR036380">
    <property type="entry name" value="Isochorismatase-like_sf"/>
</dbReference>
<dbReference type="Pfam" id="PF00857">
    <property type="entry name" value="Isochorismatase"/>
    <property type="match status" value="1"/>
</dbReference>
<organism evidence="2 3">
    <name type="scientific">Microbacterium deminutum</name>
    <dbReference type="NCBI Taxonomy" id="344164"/>
    <lineage>
        <taxon>Bacteria</taxon>
        <taxon>Bacillati</taxon>
        <taxon>Actinomycetota</taxon>
        <taxon>Actinomycetes</taxon>
        <taxon>Micrococcales</taxon>
        <taxon>Microbacteriaceae</taxon>
        <taxon>Microbacterium</taxon>
    </lineage>
</organism>
<dbReference type="Gene3D" id="3.40.50.850">
    <property type="entry name" value="Isochorismatase-like"/>
    <property type="match status" value="1"/>
</dbReference>